<keyword evidence="2" id="KW-1185">Reference proteome</keyword>
<proteinExistence type="predicted"/>
<name>A0ABT2N7J2_9CYAN</name>
<comment type="caution">
    <text evidence="1">The sequence shown here is derived from an EMBL/GenBank/DDBJ whole genome shotgun (WGS) entry which is preliminary data.</text>
</comment>
<dbReference type="RefSeq" id="WP_261235697.1">
    <property type="nucleotide sequence ID" value="NZ_JAMXFA010000015.1"/>
</dbReference>
<evidence type="ECO:0000313" key="2">
    <source>
        <dbReference type="Proteomes" id="UP001525961"/>
    </source>
</evidence>
<sequence length="126" mass="14342">MRHALFSGIALALNIVFLPLNGVTQEVPTDLSQSMPYSEAREFVLDEGWQINYRNANSNDLLSGALERLVNELDYPEFEDCSGTGMGFCRASFVNAYGESLILVTVNNEEEPTLFRWWIEEEQEQE</sequence>
<dbReference type="EMBL" id="JAMXFA010000015">
    <property type="protein sequence ID" value="MCT7978655.1"/>
    <property type="molecule type" value="Genomic_DNA"/>
</dbReference>
<gene>
    <name evidence="1" type="ORF">NG792_13135</name>
</gene>
<dbReference type="Proteomes" id="UP001525961">
    <property type="component" value="Unassembled WGS sequence"/>
</dbReference>
<organism evidence="1 2">
    <name type="scientific">Laspinema olomoucense D3b</name>
    <dbReference type="NCBI Taxonomy" id="2953688"/>
    <lineage>
        <taxon>Bacteria</taxon>
        <taxon>Bacillati</taxon>
        <taxon>Cyanobacteriota</taxon>
        <taxon>Cyanophyceae</taxon>
        <taxon>Oscillatoriophycideae</taxon>
        <taxon>Oscillatoriales</taxon>
        <taxon>Laspinemataceae</taxon>
        <taxon>Laspinema</taxon>
        <taxon>Laspinema olomoucense</taxon>
    </lineage>
</organism>
<accession>A0ABT2N7J2</accession>
<evidence type="ECO:0000313" key="1">
    <source>
        <dbReference type="EMBL" id="MCT7978655.1"/>
    </source>
</evidence>
<protein>
    <submittedName>
        <fullName evidence="1">Uncharacterized protein</fullName>
    </submittedName>
</protein>
<reference evidence="1 2" key="1">
    <citation type="journal article" date="2022" name="Front. Microbiol.">
        <title>High genomic differentiation and limited gene flow indicate recent cryptic speciation within the genus Laspinema (cyanobacteria).</title>
        <authorList>
            <person name="Stanojkovic A."/>
            <person name="Skoupy S."/>
            <person name="Skaloud P."/>
            <person name="Dvorak P."/>
        </authorList>
    </citation>
    <scope>NUCLEOTIDE SEQUENCE [LARGE SCALE GENOMIC DNA]</scope>
    <source>
        <strain evidence="1 2">D3b</strain>
    </source>
</reference>